<gene>
    <name evidence="1" type="ORF">UXM345_LOCUS38477</name>
</gene>
<feature type="non-terminal residue" evidence="1">
    <location>
        <position position="95"/>
    </location>
</feature>
<sequence length="95" mass="10338">TTNLINIPVSDVNVGDDLRCRWAINGIVNECSSICYPGALPNNTILSNCTLSFMSIVPGVWYSVALQVEDFINTTSNSPMSSVPVQFLIYVQPTP</sequence>
<reference evidence="1" key="1">
    <citation type="submission" date="2021-02" db="EMBL/GenBank/DDBJ databases">
        <authorList>
            <person name="Nowell W R."/>
        </authorList>
    </citation>
    <scope>NUCLEOTIDE SEQUENCE</scope>
</reference>
<name>A0A820PLC4_9BILA</name>
<feature type="non-terminal residue" evidence="1">
    <location>
        <position position="1"/>
    </location>
</feature>
<evidence type="ECO:0000313" key="2">
    <source>
        <dbReference type="Proteomes" id="UP000663842"/>
    </source>
</evidence>
<dbReference type="EMBL" id="CAJOBF010027664">
    <property type="protein sequence ID" value="CAF4410158.1"/>
    <property type="molecule type" value="Genomic_DNA"/>
</dbReference>
<proteinExistence type="predicted"/>
<dbReference type="Proteomes" id="UP000663842">
    <property type="component" value="Unassembled WGS sequence"/>
</dbReference>
<protein>
    <submittedName>
        <fullName evidence="1">Uncharacterized protein</fullName>
    </submittedName>
</protein>
<dbReference type="AlphaFoldDB" id="A0A820PLC4"/>
<comment type="caution">
    <text evidence="1">The sequence shown here is derived from an EMBL/GenBank/DDBJ whole genome shotgun (WGS) entry which is preliminary data.</text>
</comment>
<evidence type="ECO:0000313" key="1">
    <source>
        <dbReference type="EMBL" id="CAF4410158.1"/>
    </source>
</evidence>
<accession>A0A820PLC4</accession>
<organism evidence="1 2">
    <name type="scientific">Rotaria magnacalcarata</name>
    <dbReference type="NCBI Taxonomy" id="392030"/>
    <lineage>
        <taxon>Eukaryota</taxon>
        <taxon>Metazoa</taxon>
        <taxon>Spiralia</taxon>
        <taxon>Gnathifera</taxon>
        <taxon>Rotifera</taxon>
        <taxon>Eurotatoria</taxon>
        <taxon>Bdelloidea</taxon>
        <taxon>Philodinida</taxon>
        <taxon>Philodinidae</taxon>
        <taxon>Rotaria</taxon>
    </lineage>
</organism>